<dbReference type="Pfam" id="PF07631">
    <property type="entry name" value="PSD4"/>
    <property type="match status" value="1"/>
</dbReference>
<evidence type="ECO:0000259" key="3">
    <source>
        <dbReference type="Pfam" id="PF07627"/>
    </source>
</evidence>
<dbReference type="RefSeq" id="WP_146958999.1">
    <property type="nucleotide sequence ID" value="NZ_CP042467.1"/>
</dbReference>
<keyword evidence="7" id="KW-1185">Reference proteome</keyword>
<dbReference type="Pfam" id="PF07624">
    <property type="entry name" value="PSD2"/>
    <property type="match status" value="1"/>
</dbReference>
<name>A0A5B8XP53_9DELT</name>
<dbReference type="OrthoDB" id="188778at2"/>
<feature type="domain" description="DUF1585" evidence="1">
    <location>
        <begin position="478"/>
        <end position="549"/>
    </location>
</feature>
<sequence>MRQLYAALLVPLVLAIGCEGNMAIFADSPMETNTPTSESPEPVLTPTGFEPGPPVLRKLTSTEYKNSVEAAFGMGFVADFILPEDQTTNGLTSIAMAATSISPLGVEQYETAGFEVAKMILEVPSLRNSLVSCDGSNFGDAECLREMIQDLGPKLYRRNLDDVEVQEILVPSLQAATTLQDFWVGVEFAIATMLQSPSFLYRAEYGESDPNRPGLRKLTPAEVATKLSFFILGKPPTDATLALVDAGGLQTQDEVREEALRLLALPEARENFRVFWTEYFGLQKIESITKDQYVYPDFDQATAQSMREETVRLMEHLVFENPSDMREMFTSTTTFVDSRLAAIYRLDGFEGSDFGQIELTQDAKRAGILGHASILALNSHSVSTSPSHRGKFIREALMCQALPPPPPNASTVIPDPDPNVGPQTLRQRLEDYFSNPACGSCHMAMDSLGFGLENYDGIGRFRTLDNGLPIDATGELNGVNFDDGVSLGAAIAQDPATMDCMVRKTYRHVVGRIEGEGDKPLVDELKAKFEASDYRFKDLVIEIAASEAFLWVQEVEQ</sequence>
<evidence type="ECO:0000313" key="6">
    <source>
        <dbReference type="EMBL" id="QED27314.1"/>
    </source>
</evidence>
<feature type="domain" description="DUF1587" evidence="2">
    <location>
        <begin position="57"/>
        <end position="120"/>
    </location>
</feature>
<feature type="domain" description="DUF1595" evidence="5">
    <location>
        <begin position="143"/>
        <end position="204"/>
    </location>
</feature>
<dbReference type="KEGG" id="bbae:FRD01_08690"/>
<dbReference type="Pfam" id="PF07637">
    <property type="entry name" value="PSD5"/>
    <property type="match status" value="1"/>
</dbReference>
<evidence type="ECO:0000259" key="1">
    <source>
        <dbReference type="Pfam" id="PF07624"/>
    </source>
</evidence>
<evidence type="ECO:0000259" key="2">
    <source>
        <dbReference type="Pfam" id="PF07626"/>
    </source>
</evidence>
<feature type="domain" description="DUF1592" evidence="4">
    <location>
        <begin position="218"/>
        <end position="345"/>
    </location>
</feature>
<dbReference type="InterPro" id="IPR013043">
    <property type="entry name" value="DUF1595"/>
</dbReference>
<evidence type="ECO:0000259" key="4">
    <source>
        <dbReference type="Pfam" id="PF07631"/>
    </source>
</evidence>
<proteinExistence type="predicted"/>
<protein>
    <submittedName>
        <fullName evidence="6">DUF1592 domain-containing protein</fullName>
    </submittedName>
</protein>
<dbReference type="InterPro" id="IPR013042">
    <property type="entry name" value="DUF1592"/>
</dbReference>
<dbReference type="InterPro" id="IPR013039">
    <property type="entry name" value="DUF1588"/>
</dbReference>
<evidence type="ECO:0000313" key="7">
    <source>
        <dbReference type="Proteomes" id="UP000321595"/>
    </source>
</evidence>
<gene>
    <name evidence="6" type="ORF">FRD01_08690</name>
</gene>
<dbReference type="Proteomes" id="UP000321595">
    <property type="component" value="Chromosome"/>
</dbReference>
<feature type="domain" description="DUF1588" evidence="3">
    <location>
        <begin position="365"/>
        <end position="463"/>
    </location>
</feature>
<dbReference type="PROSITE" id="PS51257">
    <property type="entry name" value="PROKAR_LIPOPROTEIN"/>
    <property type="match status" value="1"/>
</dbReference>
<dbReference type="AlphaFoldDB" id="A0A5B8XP53"/>
<organism evidence="6 7">
    <name type="scientific">Microvenator marinus</name>
    <dbReference type="NCBI Taxonomy" id="2600177"/>
    <lineage>
        <taxon>Bacteria</taxon>
        <taxon>Deltaproteobacteria</taxon>
        <taxon>Bradymonadales</taxon>
        <taxon>Microvenatoraceae</taxon>
        <taxon>Microvenator</taxon>
    </lineage>
</organism>
<dbReference type="Pfam" id="PF07626">
    <property type="entry name" value="PSD3"/>
    <property type="match status" value="1"/>
</dbReference>
<dbReference type="InterPro" id="IPR013036">
    <property type="entry name" value="DUF1587"/>
</dbReference>
<reference evidence="6 7" key="1">
    <citation type="submission" date="2019-08" db="EMBL/GenBank/DDBJ databases">
        <authorList>
            <person name="Liang Q."/>
        </authorList>
    </citation>
    <scope>NUCLEOTIDE SEQUENCE [LARGE SCALE GENOMIC DNA]</scope>
    <source>
        <strain evidence="6 7">V1718</strain>
    </source>
</reference>
<evidence type="ECO:0000259" key="5">
    <source>
        <dbReference type="Pfam" id="PF07637"/>
    </source>
</evidence>
<dbReference type="EMBL" id="CP042467">
    <property type="protein sequence ID" value="QED27314.1"/>
    <property type="molecule type" value="Genomic_DNA"/>
</dbReference>
<accession>A0A5B8XP53</accession>
<dbReference type="Pfam" id="PF07627">
    <property type="entry name" value="PSCyt3"/>
    <property type="match status" value="1"/>
</dbReference>
<dbReference type="InterPro" id="IPR011478">
    <property type="entry name" value="DUF1585"/>
</dbReference>